<dbReference type="KEGG" id="bgok:Pr1d_10480"/>
<reference evidence="1 2" key="1">
    <citation type="submission" date="2019-08" db="EMBL/GenBank/DDBJ databases">
        <title>Deep-cultivation of Planctomycetes and their phenomic and genomic characterization uncovers novel biology.</title>
        <authorList>
            <person name="Wiegand S."/>
            <person name="Jogler M."/>
            <person name="Boedeker C."/>
            <person name="Pinto D."/>
            <person name="Vollmers J."/>
            <person name="Rivas-Marin E."/>
            <person name="Kohn T."/>
            <person name="Peeters S.H."/>
            <person name="Heuer A."/>
            <person name="Rast P."/>
            <person name="Oberbeckmann S."/>
            <person name="Bunk B."/>
            <person name="Jeske O."/>
            <person name="Meyerdierks A."/>
            <person name="Storesund J.E."/>
            <person name="Kallscheuer N."/>
            <person name="Luecker S."/>
            <person name="Lage O.M."/>
            <person name="Pohl T."/>
            <person name="Merkel B.J."/>
            <person name="Hornburger P."/>
            <person name="Mueller R.-W."/>
            <person name="Bruemmer F."/>
            <person name="Labrenz M."/>
            <person name="Spormann A.M."/>
            <person name="Op den Camp H."/>
            <person name="Overmann J."/>
            <person name="Amann R."/>
            <person name="Jetten M.S.M."/>
            <person name="Mascher T."/>
            <person name="Medema M.H."/>
            <person name="Devos D.P."/>
            <person name="Kaster A.-K."/>
            <person name="Ovreas L."/>
            <person name="Rohde M."/>
            <person name="Galperin M.Y."/>
            <person name="Jogler C."/>
        </authorList>
    </citation>
    <scope>NUCLEOTIDE SEQUENCE [LARGE SCALE GENOMIC DNA]</scope>
    <source>
        <strain evidence="1 2">Pr1d</strain>
    </source>
</reference>
<proteinExistence type="predicted"/>
<gene>
    <name evidence="1" type="ORF">Pr1d_10480</name>
</gene>
<dbReference type="OrthoDB" id="1118320at2"/>
<keyword evidence="2" id="KW-1185">Reference proteome</keyword>
<name>A0A5B9Q418_9BACT</name>
<dbReference type="RefSeq" id="WP_148072503.1">
    <property type="nucleotide sequence ID" value="NZ_CP042913.1"/>
</dbReference>
<dbReference type="Proteomes" id="UP000323917">
    <property type="component" value="Chromosome"/>
</dbReference>
<organism evidence="1 2">
    <name type="scientific">Bythopirellula goksoeyrii</name>
    <dbReference type="NCBI Taxonomy" id="1400387"/>
    <lineage>
        <taxon>Bacteria</taxon>
        <taxon>Pseudomonadati</taxon>
        <taxon>Planctomycetota</taxon>
        <taxon>Planctomycetia</taxon>
        <taxon>Pirellulales</taxon>
        <taxon>Lacipirellulaceae</taxon>
        <taxon>Bythopirellula</taxon>
    </lineage>
</organism>
<dbReference type="EMBL" id="CP042913">
    <property type="protein sequence ID" value="QEG33778.1"/>
    <property type="molecule type" value="Genomic_DNA"/>
</dbReference>
<evidence type="ECO:0000313" key="1">
    <source>
        <dbReference type="EMBL" id="QEG33778.1"/>
    </source>
</evidence>
<dbReference type="AlphaFoldDB" id="A0A5B9Q418"/>
<protein>
    <submittedName>
        <fullName evidence="1">Uncharacterized protein</fullName>
    </submittedName>
</protein>
<sequence>MDIHLYLMCYRTEALVASQLKAEEFGAYMAVGTQKKTFGNVVFFEIDPTFRSKELHLDQVEAKCKAHPDGTPRRSKYMSLYRVMERVPLSAYGKLHLTTRDGRVLSLNGRDFDEENSSEGPFMYAELCPLTSRVVSHLGPKAFAQRITDPKTTVCVPRIFFAETQVELDDGGHLASYLPYANPSHIEDCIREVEERPNKLGKTVDRNPPLAAFYRTIATGFYLGDSTGIKFYAYPDVATLDAEHHTWWRSASMG</sequence>
<accession>A0A5B9Q418</accession>
<evidence type="ECO:0000313" key="2">
    <source>
        <dbReference type="Proteomes" id="UP000323917"/>
    </source>
</evidence>